<organism evidence="1 2">
    <name type="scientific">Mytilus coruscus</name>
    <name type="common">Sea mussel</name>
    <dbReference type="NCBI Taxonomy" id="42192"/>
    <lineage>
        <taxon>Eukaryota</taxon>
        <taxon>Metazoa</taxon>
        <taxon>Spiralia</taxon>
        <taxon>Lophotrochozoa</taxon>
        <taxon>Mollusca</taxon>
        <taxon>Bivalvia</taxon>
        <taxon>Autobranchia</taxon>
        <taxon>Pteriomorphia</taxon>
        <taxon>Mytilida</taxon>
        <taxon>Mytiloidea</taxon>
        <taxon>Mytilidae</taxon>
        <taxon>Mytilinae</taxon>
        <taxon>Mytilus</taxon>
    </lineage>
</organism>
<sequence>MEGDLQEKLRKFVKNHLLQDKMSQYEQSKVNNINLQSEETKLITRNKILHLKEEKRIEILYNYDKDRLEADINQLASDVSLKFKGQSPDRIVIKEEFNNMWKTLMTSFASEYQQESQNSITDEISLLVCKRFPEIASYLEQQNPLCKHYESMEQLVGSIEFSDLREGYVTFKRDTEQAREYSVNLEYEWKNNAMSFTDKLFCQIDDELKDLQIGDVEYSKTKADTVFHIMAKAFENESGFSTKLTFQPQFEAILIAHVLKYIITLFENRYSVYMANHTPQAKLKKTQKDSFHLLRMPCSCKIRKRNCS</sequence>
<name>A0A6J8EBD5_MYTCO</name>
<dbReference type="AlphaFoldDB" id="A0A6J8EBD5"/>
<accession>A0A6J8EBD5</accession>
<evidence type="ECO:0000313" key="2">
    <source>
        <dbReference type="Proteomes" id="UP000507470"/>
    </source>
</evidence>
<dbReference type="EMBL" id="CACVKT020008722">
    <property type="protein sequence ID" value="CAC5416895.1"/>
    <property type="molecule type" value="Genomic_DNA"/>
</dbReference>
<evidence type="ECO:0000313" key="1">
    <source>
        <dbReference type="EMBL" id="CAC5416895.1"/>
    </source>
</evidence>
<proteinExistence type="predicted"/>
<keyword evidence="2" id="KW-1185">Reference proteome</keyword>
<protein>
    <submittedName>
        <fullName evidence="1">Uncharacterized protein</fullName>
    </submittedName>
</protein>
<dbReference type="Proteomes" id="UP000507470">
    <property type="component" value="Unassembled WGS sequence"/>
</dbReference>
<gene>
    <name evidence="1" type="ORF">MCOR_49468</name>
</gene>
<reference evidence="1 2" key="1">
    <citation type="submission" date="2020-06" db="EMBL/GenBank/DDBJ databases">
        <authorList>
            <person name="Li R."/>
            <person name="Bekaert M."/>
        </authorList>
    </citation>
    <scope>NUCLEOTIDE SEQUENCE [LARGE SCALE GENOMIC DNA]</scope>
    <source>
        <strain evidence="2">wild</strain>
    </source>
</reference>